<gene>
    <name evidence="3" type="ORF">IWW36_003484</name>
</gene>
<evidence type="ECO:0000259" key="2">
    <source>
        <dbReference type="SMART" id="SM00233"/>
    </source>
</evidence>
<accession>A0A9W8ICP0</accession>
<keyword evidence="4" id="KW-1185">Reference proteome</keyword>
<evidence type="ECO:0000256" key="1">
    <source>
        <dbReference type="SAM" id="MobiDB-lite"/>
    </source>
</evidence>
<feature type="non-terminal residue" evidence="3">
    <location>
        <position position="394"/>
    </location>
</feature>
<dbReference type="AlphaFoldDB" id="A0A9W8ICP0"/>
<feature type="compositionally biased region" description="Basic and acidic residues" evidence="1">
    <location>
        <begin position="13"/>
        <end position="27"/>
    </location>
</feature>
<feature type="compositionally biased region" description="Low complexity" evidence="1">
    <location>
        <begin position="30"/>
        <end position="50"/>
    </location>
</feature>
<dbReference type="SUPFAM" id="SSF50729">
    <property type="entry name" value="PH domain-like"/>
    <property type="match status" value="1"/>
</dbReference>
<sequence>MLRFGVWQEIMKREEAKGPTEIPHSDDAQSTTSKHSNSNHSTASSKSSASTREHYGLYRPDHAQWLNPNDLLSAYQLASGDKLELQDHNAFVSTPAFWRNAAESHEETSTVEGEGQMYYMQTKGLSTAWRLCWVELCGTVLGCYRQRRLAKTRQRSTREHPLVLIDLSGGFKLVDQHGRQNQRISTSDQLPTGASSTSSILGLASYQHLGGNGAPLIIKCSDNSVHIFCTQSAVDYDYWRRMLRLVQTTHELPTTITVSSESNCSASVSSYKSDLANTVPEETQSSIISSSSSGSAAATSLVHRPQQRKAVAHIVMRPKFDARFSDTVVVCSRAPPANSPSPFPQQQRTFCVLVPHMLYGFASECQGTASSADAASIGASADFSVDLHCTRLYH</sequence>
<dbReference type="EMBL" id="JANBUW010000209">
    <property type="protein sequence ID" value="KAJ2848122.1"/>
    <property type="molecule type" value="Genomic_DNA"/>
</dbReference>
<dbReference type="OrthoDB" id="5588474at2759"/>
<dbReference type="InterPro" id="IPR001849">
    <property type="entry name" value="PH_domain"/>
</dbReference>
<evidence type="ECO:0000313" key="4">
    <source>
        <dbReference type="Proteomes" id="UP001139887"/>
    </source>
</evidence>
<name>A0A9W8ICP0_9FUNG</name>
<proteinExistence type="predicted"/>
<reference evidence="3" key="1">
    <citation type="submission" date="2022-07" db="EMBL/GenBank/DDBJ databases">
        <title>Phylogenomic reconstructions and comparative analyses of Kickxellomycotina fungi.</title>
        <authorList>
            <person name="Reynolds N.K."/>
            <person name="Stajich J.E."/>
            <person name="Barry K."/>
            <person name="Grigoriev I.V."/>
            <person name="Crous P."/>
            <person name="Smith M.E."/>
        </authorList>
    </citation>
    <scope>NUCLEOTIDE SEQUENCE</scope>
    <source>
        <strain evidence="3">NRRL 1566</strain>
    </source>
</reference>
<organism evidence="3 4">
    <name type="scientific">Coemansia brasiliensis</name>
    <dbReference type="NCBI Taxonomy" id="2650707"/>
    <lineage>
        <taxon>Eukaryota</taxon>
        <taxon>Fungi</taxon>
        <taxon>Fungi incertae sedis</taxon>
        <taxon>Zoopagomycota</taxon>
        <taxon>Kickxellomycotina</taxon>
        <taxon>Kickxellomycetes</taxon>
        <taxon>Kickxellales</taxon>
        <taxon>Kickxellaceae</taxon>
        <taxon>Coemansia</taxon>
    </lineage>
</organism>
<dbReference type="SMART" id="SM00233">
    <property type="entry name" value="PH"/>
    <property type="match status" value="1"/>
</dbReference>
<comment type="caution">
    <text evidence="3">The sequence shown here is derived from an EMBL/GenBank/DDBJ whole genome shotgun (WGS) entry which is preliminary data.</text>
</comment>
<feature type="region of interest" description="Disordered" evidence="1">
    <location>
        <begin position="13"/>
        <end position="52"/>
    </location>
</feature>
<protein>
    <recommendedName>
        <fullName evidence="2">PH domain-containing protein</fullName>
    </recommendedName>
</protein>
<feature type="domain" description="PH" evidence="2">
    <location>
        <begin position="111"/>
        <end position="250"/>
    </location>
</feature>
<dbReference type="Proteomes" id="UP001139887">
    <property type="component" value="Unassembled WGS sequence"/>
</dbReference>
<evidence type="ECO:0000313" key="3">
    <source>
        <dbReference type="EMBL" id="KAJ2848122.1"/>
    </source>
</evidence>